<dbReference type="Proteomes" id="UP001527925">
    <property type="component" value="Unassembled WGS sequence"/>
</dbReference>
<evidence type="ECO:0000313" key="7">
    <source>
        <dbReference type="Proteomes" id="UP001527925"/>
    </source>
</evidence>
<evidence type="ECO:0000256" key="3">
    <source>
        <dbReference type="ARBA" id="ARBA00022741"/>
    </source>
</evidence>
<dbReference type="InterPro" id="IPR050173">
    <property type="entry name" value="ABC_transporter_C-like"/>
</dbReference>
<dbReference type="PANTHER" id="PTHR24223">
    <property type="entry name" value="ATP-BINDING CASSETTE SUB-FAMILY C"/>
    <property type="match status" value="1"/>
</dbReference>
<comment type="caution">
    <text evidence="6">The sequence shown here is derived from an EMBL/GenBank/DDBJ whole genome shotgun (WGS) entry which is preliminary data.</text>
</comment>
<organism evidence="6 7">
    <name type="scientific">Polyrhizophydium stewartii</name>
    <dbReference type="NCBI Taxonomy" id="2732419"/>
    <lineage>
        <taxon>Eukaryota</taxon>
        <taxon>Fungi</taxon>
        <taxon>Fungi incertae sedis</taxon>
        <taxon>Chytridiomycota</taxon>
        <taxon>Chytridiomycota incertae sedis</taxon>
        <taxon>Chytridiomycetes</taxon>
        <taxon>Rhizophydiales</taxon>
        <taxon>Rhizophydiales incertae sedis</taxon>
        <taxon>Polyrhizophydium</taxon>
    </lineage>
</organism>
<dbReference type="Pfam" id="PF00005">
    <property type="entry name" value="ABC_tran"/>
    <property type="match status" value="1"/>
</dbReference>
<reference evidence="6 7" key="1">
    <citation type="submission" date="2023-09" db="EMBL/GenBank/DDBJ databases">
        <title>Pangenome analysis of Batrachochytrium dendrobatidis and related Chytrids.</title>
        <authorList>
            <person name="Yacoub M.N."/>
            <person name="Stajich J.E."/>
            <person name="James T.Y."/>
        </authorList>
    </citation>
    <scope>NUCLEOTIDE SEQUENCE [LARGE SCALE GENOMIC DNA]</scope>
    <source>
        <strain evidence="6 7">JEL0888</strain>
    </source>
</reference>
<evidence type="ECO:0000256" key="1">
    <source>
        <dbReference type="ARBA" id="ARBA00004127"/>
    </source>
</evidence>
<comment type="subcellular location">
    <subcellularLocation>
        <location evidence="1">Endomembrane system</location>
        <topology evidence="1">Multi-pass membrane protein</topology>
    </subcellularLocation>
</comment>
<feature type="domain" description="ABC transporter" evidence="5">
    <location>
        <begin position="13"/>
        <end position="209"/>
    </location>
</feature>
<dbReference type="Gene3D" id="3.40.50.300">
    <property type="entry name" value="P-loop containing nucleotide triphosphate hydrolases"/>
    <property type="match status" value="1"/>
</dbReference>
<dbReference type="InterPro" id="IPR027417">
    <property type="entry name" value="P-loop_NTPase"/>
</dbReference>
<sequence length="235" mass="24569">MVSEPASLAEYRACLQDAGPWLVPALITASGLLLLGRLAPRVLLSLWLSGPNPLGCTSQQYMSLHSGLGHLESLASDDDELSAALGLVGLKDFVGSLDGKLDAIIDENGANLSMGQRQLMCLCKAILAKPKVLIMDEATASVDAEADKRIQESLKTQFAAMTVLSIAHRLNTIAAFDRVLVLDGGRIAEFDAPHVLLGRAGSVFGDLPVSSASPMYAAGITLVSLLAAATSMLLA</sequence>
<evidence type="ECO:0000259" key="5">
    <source>
        <dbReference type="PROSITE" id="PS50893"/>
    </source>
</evidence>
<keyword evidence="7" id="KW-1185">Reference proteome</keyword>
<evidence type="ECO:0000256" key="2">
    <source>
        <dbReference type="ARBA" id="ARBA00022737"/>
    </source>
</evidence>
<dbReference type="InterPro" id="IPR003439">
    <property type="entry name" value="ABC_transporter-like_ATP-bd"/>
</dbReference>
<name>A0ABR4N4T3_9FUNG</name>
<keyword evidence="4" id="KW-0067">ATP-binding</keyword>
<gene>
    <name evidence="6" type="ORF">HK105_205864</name>
</gene>
<keyword evidence="2" id="KW-0677">Repeat</keyword>
<dbReference type="EMBL" id="JADGIZ020000032">
    <property type="protein sequence ID" value="KAL2914515.1"/>
    <property type="molecule type" value="Genomic_DNA"/>
</dbReference>
<dbReference type="PANTHER" id="PTHR24223:SF443">
    <property type="entry name" value="MULTIDRUG-RESISTANCE LIKE PROTEIN 1, ISOFORM I"/>
    <property type="match status" value="1"/>
</dbReference>
<protein>
    <recommendedName>
        <fullName evidence="5">ABC transporter domain-containing protein</fullName>
    </recommendedName>
</protein>
<dbReference type="SUPFAM" id="SSF52540">
    <property type="entry name" value="P-loop containing nucleoside triphosphate hydrolases"/>
    <property type="match status" value="1"/>
</dbReference>
<keyword evidence="3" id="KW-0547">Nucleotide-binding</keyword>
<dbReference type="PROSITE" id="PS50893">
    <property type="entry name" value="ABC_TRANSPORTER_2"/>
    <property type="match status" value="1"/>
</dbReference>
<evidence type="ECO:0000256" key="4">
    <source>
        <dbReference type="ARBA" id="ARBA00022840"/>
    </source>
</evidence>
<proteinExistence type="predicted"/>
<evidence type="ECO:0000313" key="6">
    <source>
        <dbReference type="EMBL" id="KAL2914515.1"/>
    </source>
</evidence>
<accession>A0ABR4N4T3</accession>